<sequence>MRNLTSKKLYLKMLSPYFIYIVTNEKKTVLYIGVTNNIQKRLSQHYFDSENAKKSFAGKYNCYHLVFYEPFDSIELAIAREKELKKWRREKKDRLISSFNPDWEFLNHQVI</sequence>
<keyword evidence="4" id="KW-1185">Reference proteome</keyword>
<gene>
    <name evidence="3" type="ORF">ACFOWS_13695</name>
</gene>
<evidence type="ECO:0000256" key="1">
    <source>
        <dbReference type="ARBA" id="ARBA00007435"/>
    </source>
</evidence>
<comment type="caution">
    <text evidence="3">The sequence shown here is derived from an EMBL/GenBank/DDBJ whole genome shotgun (WGS) entry which is preliminary data.</text>
</comment>
<reference evidence="4" key="1">
    <citation type="journal article" date="2019" name="Int. J. Syst. Evol. Microbiol.">
        <title>The Global Catalogue of Microorganisms (GCM) 10K type strain sequencing project: providing services to taxonomists for standard genome sequencing and annotation.</title>
        <authorList>
            <consortium name="The Broad Institute Genomics Platform"/>
            <consortium name="The Broad Institute Genome Sequencing Center for Infectious Disease"/>
            <person name="Wu L."/>
            <person name="Ma J."/>
        </authorList>
    </citation>
    <scope>NUCLEOTIDE SEQUENCE [LARGE SCALE GENOMIC DNA]</scope>
    <source>
        <strain evidence="4">CGMCC 1.15774</strain>
    </source>
</reference>
<dbReference type="InterPro" id="IPR000305">
    <property type="entry name" value="GIY-YIG_endonuc"/>
</dbReference>
<dbReference type="SUPFAM" id="SSF82771">
    <property type="entry name" value="GIY-YIG endonuclease"/>
    <property type="match status" value="1"/>
</dbReference>
<dbReference type="RefSeq" id="WP_379765499.1">
    <property type="nucleotide sequence ID" value="NZ_JBHSCL010000007.1"/>
</dbReference>
<evidence type="ECO:0000313" key="4">
    <source>
        <dbReference type="Proteomes" id="UP001595841"/>
    </source>
</evidence>
<dbReference type="Proteomes" id="UP001595841">
    <property type="component" value="Unassembled WGS sequence"/>
</dbReference>
<dbReference type="InterPro" id="IPR035901">
    <property type="entry name" value="GIY-YIG_endonuc_sf"/>
</dbReference>
<accession>A0ABV8PNV7</accession>
<dbReference type="Pfam" id="PF01541">
    <property type="entry name" value="GIY-YIG"/>
    <property type="match status" value="1"/>
</dbReference>
<organism evidence="3 4">
    <name type="scientific">Flagellimonas marina</name>
    <dbReference type="NCBI Taxonomy" id="1775168"/>
    <lineage>
        <taxon>Bacteria</taxon>
        <taxon>Pseudomonadati</taxon>
        <taxon>Bacteroidota</taxon>
        <taxon>Flavobacteriia</taxon>
        <taxon>Flavobacteriales</taxon>
        <taxon>Flavobacteriaceae</taxon>
        <taxon>Flagellimonas</taxon>
    </lineage>
</organism>
<proteinExistence type="inferred from homology"/>
<dbReference type="SMART" id="SM00465">
    <property type="entry name" value="GIYc"/>
    <property type="match status" value="1"/>
</dbReference>
<evidence type="ECO:0000259" key="2">
    <source>
        <dbReference type="PROSITE" id="PS50164"/>
    </source>
</evidence>
<evidence type="ECO:0000313" key="3">
    <source>
        <dbReference type="EMBL" id="MFC4221199.1"/>
    </source>
</evidence>
<dbReference type="PROSITE" id="PS50164">
    <property type="entry name" value="GIY_YIG"/>
    <property type="match status" value="1"/>
</dbReference>
<dbReference type="PANTHER" id="PTHR34477">
    <property type="entry name" value="UPF0213 PROTEIN YHBQ"/>
    <property type="match status" value="1"/>
</dbReference>
<feature type="domain" description="GIY-YIG" evidence="2">
    <location>
        <begin position="15"/>
        <end position="94"/>
    </location>
</feature>
<dbReference type="InterPro" id="IPR050190">
    <property type="entry name" value="UPF0213_domain"/>
</dbReference>
<dbReference type="EMBL" id="JBHSCL010000007">
    <property type="protein sequence ID" value="MFC4221199.1"/>
    <property type="molecule type" value="Genomic_DNA"/>
</dbReference>
<dbReference type="CDD" id="cd10448">
    <property type="entry name" value="GIY-YIG_unchar_3"/>
    <property type="match status" value="1"/>
</dbReference>
<dbReference type="PANTHER" id="PTHR34477:SF5">
    <property type="entry name" value="BSL5627 PROTEIN"/>
    <property type="match status" value="1"/>
</dbReference>
<comment type="similarity">
    <text evidence="1">Belongs to the UPF0213 family.</text>
</comment>
<protein>
    <submittedName>
        <fullName evidence="3">GIY-YIG nuclease family protein</fullName>
    </submittedName>
</protein>
<dbReference type="Gene3D" id="3.40.1440.10">
    <property type="entry name" value="GIY-YIG endonuclease"/>
    <property type="match status" value="1"/>
</dbReference>
<name>A0ABV8PNV7_9FLAO</name>